<gene>
    <name evidence="2" type="ORF">GCM10022261_28590</name>
</gene>
<comment type="caution">
    <text evidence="2">The sequence shown here is derived from an EMBL/GenBank/DDBJ whole genome shotgun (WGS) entry which is preliminary data.</text>
</comment>
<dbReference type="InterPro" id="IPR046576">
    <property type="entry name" value="DUF6636"/>
</dbReference>
<dbReference type="Pfam" id="PF20341">
    <property type="entry name" value="DUF6636"/>
    <property type="match status" value="1"/>
</dbReference>
<evidence type="ECO:0000313" key="3">
    <source>
        <dbReference type="Proteomes" id="UP001501586"/>
    </source>
</evidence>
<feature type="region of interest" description="Disordered" evidence="1">
    <location>
        <begin position="28"/>
        <end position="62"/>
    </location>
</feature>
<dbReference type="EMBL" id="BAABAZ010000012">
    <property type="protein sequence ID" value="GAA4285328.1"/>
    <property type="molecule type" value="Genomic_DNA"/>
</dbReference>
<dbReference type="RefSeq" id="WP_236863167.1">
    <property type="nucleotide sequence ID" value="NZ_BAABAZ010000012.1"/>
</dbReference>
<feature type="compositionally biased region" description="Low complexity" evidence="1">
    <location>
        <begin position="42"/>
        <end position="57"/>
    </location>
</feature>
<proteinExistence type="predicted"/>
<evidence type="ECO:0008006" key="4">
    <source>
        <dbReference type="Google" id="ProtNLM"/>
    </source>
</evidence>
<dbReference type="Proteomes" id="UP001501586">
    <property type="component" value="Unassembled WGS sequence"/>
</dbReference>
<name>A0ABP8ENM2_9MICO</name>
<protein>
    <recommendedName>
        <fullName evidence="4">Subtilisin inhibitor-like</fullName>
    </recommendedName>
</protein>
<sequence length="170" mass="17267">MVALLVLVALIVLGIVGYILVDSLTGSDSGGPQSMPAPPPAAEDAAGDPEASAAASGDVRSFASPSGNISCTIEPERARCVISSFDYEPPEEPEDCAIDNWGGVIVANSDGAGFSCLEAPEAPKAQMLDYGESIEAHGIKCTSQREGMTCVATDSGTGFTVARAGVSFLP</sequence>
<evidence type="ECO:0000313" key="2">
    <source>
        <dbReference type="EMBL" id="GAA4285328.1"/>
    </source>
</evidence>
<accession>A0ABP8ENM2</accession>
<keyword evidence="3" id="KW-1185">Reference proteome</keyword>
<organism evidence="2 3">
    <name type="scientific">Brevibacterium daeguense</name>
    <dbReference type="NCBI Taxonomy" id="909936"/>
    <lineage>
        <taxon>Bacteria</taxon>
        <taxon>Bacillati</taxon>
        <taxon>Actinomycetota</taxon>
        <taxon>Actinomycetes</taxon>
        <taxon>Micrococcales</taxon>
        <taxon>Brevibacteriaceae</taxon>
        <taxon>Brevibacterium</taxon>
    </lineage>
</organism>
<reference evidence="3" key="1">
    <citation type="journal article" date="2019" name="Int. J. Syst. Evol. Microbiol.">
        <title>The Global Catalogue of Microorganisms (GCM) 10K type strain sequencing project: providing services to taxonomists for standard genome sequencing and annotation.</title>
        <authorList>
            <consortium name="The Broad Institute Genomics Platform"/>
            <consortium name="The Broad Institute Genome Sequencing Center for Infectious Disease"/>
            <person name="Wu L."/>
            <person name="Ma J."/>
        </authorList>
    </citation>
    <scope>NUCLEOTIDE SEQUENCE [LARGE SCALE GENOMIC DNA]</scope>
    <source>
        <strain evidence="3">JCM 17458</strain>
    </source>
</reference>
<evidence type="ECO:0000256" key="1">
    <source>
        <dbReference type="SAM" id="MobiDB-lite"/>
    </source>
</evidence>